<comment type="caution">
    <text evidence="6">The sequence shown here is derived from an EMBL/GenBank/DDBJ whole genome shotgun (WGS) entry which is preliminary data.</text>
</comment>
<evidence type="ECO:0000259" key="5">
    <source>
        <dbReference type="Pfam" id="PF00296"/>
    </source>
</evidence>
<dbReference type="EMBL" id="JBIBEG010000004">
    <property type="protein sequence ID" value="MFF5897642.1"/>
    <property type="molecule type" value="Genomic_DNA"/>
</dbReference>
<gene>
    <name evidence="6" type="ORF">ACFY8O_17130</name>
</gene>
<dbReference type="RefSeq" id="WP_387903015.1">
    <property type="nucleotide sequence ID" value="NZ_JBIBEG010000004.1"/>
</dbReference>
<evidence type="ECO:0000256" key="1">
    <source>
        <dbReference type="ARBA" id="ARBA00022630"/>
    </source>
</evidence>
<evidence type="ECO:0000256" key="4">
    <source>
        <dbReference type="ARBA" id="ARBA00023033"/>
    </source>
</evidence>
<keyword evidence="1" id="KW-0285">Flavoprotein</keyword>
<evidence type="ECO:0000256" key="3">
    <source>
        <dbReference type="ARBA" id="ARBA00023002"/>
    </source>
</evidence>
<proteinExistence type="predicted"/>
<dbReference type="GO" id="GO:0016491">
    <property type="term" value="F:oxidoreductase activity"/>
    <property type="evidence" value="ECO:0007669"/>
    <property type="project" value="UniProtKB-KW"/>
</dbReference>
<sequence>MRLGLALPTFGRNADAEAEAIVTVSRTAEEMGYDSLWSGDRVLAPREPSVPYPGGDGVMPRAYENHMDPLLALTLAAAHTRRVRLGTSTLNGLWHPPLLLARSLTTLDVVSQGRLDVGLGFGWMPDEYTAVGVPWEGRGPRLDETLDVLEGYWTHDVFAHTGPLFTVPETVVGLKPHQRPGPPVLLAAFTPAGLRRIGRRLAGWLPGAMPLARIQAMWAVVVKEADRAGREPAAVRMALRVNPTLTDTKSDPEQVPRAGTIGQYIDYARAAADAGVHELFLDLGQTPATLQERVDLAGRFVEGVRTG</sequence>
<feature type="domain" description="Luciferase-like" evidence="5">
    <location>
        <begin position="1"/>
        <end position="254"/>
    </location>
</feature>
<dbReference type="PANTHER" id="PTHR42847">
    <property type="entry name" value="ALKANESULFONATE MONOOXYGENASE"/>
    <property type="match status" value="1"/>
</dbReference>
<dbReference type="InterPro" id="IPR050172">
    <property type="entry name" value="SsuD_RutA_monooxygenase"/>
</dbReference>
<evidence type="ECO:0000256" key="2">
    <source>
        <dbReference type="ARBA" id="ARBA00022643"/>
    </source>
</evidence>
<keyword evidence="3 6" id="KW-0560">Oxidoreductase</keyword>
<dbReference type="InterPro" id="IPR011251">
    <property type="entry name" value="Luciferase-like_dom"/>
</dbReference>
<name>A0ABW6X6C3_9ACTN</name>
<reference evidence="6 7" key="1">
    <citation type="submission" date="2024-10" db="EMBL/GenBank/DDBJ databases">
        <title>The Natural Products Discovery Center: Release of the First 8490 Sequenced Strains for Exploring Actinobacteria Biosynthetic Diversity.</title>
        <authorList>
            <person name="Kalkreuter E."/>
            <person name="Kautsar S.A."/>
            <person name="Yang D."/>
            <person name="Bader C.D."/>
            <person name="Teijaro C.N."/>
            <person name="Fluegel L."/>
            <person name="Davis C.M."/>
            <person name="Simpson J.R."/>
            <person name="Lauterbach L."/>
            <person name="Steele A.D."/>
            <person name="Gui C."/>
            <person name="Meng S."/>
            <person name="Li G."/>
            <person name="Viehrig K."/>
            <person name="Ye F."/>
            <person name="Su P."/>
            <person name="Kiefer A.F."/>
            <person name="Nichols A."/>
            <person name="Cepeda A.J."/>
            <person name="Yan W."/>
            <person name="Fan B."/>
            <person name="Jiang Y."/>
            <person name="Adhikari A."/>
            <person name="Zheng C.-J."/>
            <person name="Schuster L."/>
            <person name="Cowan T.M."/>
            <person name="Smanski M.J."/>
            <person name="Chevrette M.G."/>
            <person name="De Carvalho L.P.S."/>
            <person name="Shen B."/>
        </authorList>
    </citation>
    <scope>NUCLEOTIDE SEQUENCE [LARGE SCALE GENOMIC DNA]</scope>
    <source>
        <strain evidence="6 7">NPDC012540</strain>
    </source>
</reference>
<dbReference type="EC" id="1.-.-.-" evidence="6"/>
<keyword evidence="7" id="KW-1185">Reference proteome</keyword>
<dbReference type="PANTHER" id="PTHR42847:SF4">
    <property type="entry name" value="ALKANESULFONATE MONOOXYGENASE-RELATED"/>
    <property type="match status" value="1"/>
</dbReference>
<organism evidence="6 7">
    <name type="scientific">Streptomyces argenteolus</name>
    <dbReference type="NCBI Taxonomy" id="67274"/>
    <lineage>
        <taxon>Bacteria</taxon>
        <taxon>Bacillati</taxon>
        <taxon>Actinomycetota</taxon>
        <taxon>Actinomycetes</taxon>
        <taxon>Kitasatosporales</taxon>
        <taxon>Streptomycetaceae</taxon>
        <taxon>Streptomyces</taxon>
    </lineage>
</organism>
<accession>A0ABW6X6C3</accession>
<keyword evidence="4" id="KW-0503">Monooxygenase</keyword>
<protein>
    <submittedName>
        <fullName evidence="6">TIGR03619 family F420-dependent LLM class oxidoreductase</fullName>
        <ecNumber evidence="6">1.-.-.-</ecNumber>
    </submittedName>
</protein>
<dbReference type="Gene3D" id="3.20.20.30">
    <property type="entry name" value="Luciferase-like domain"/>
    <property type="match status" value="1"/>
</dbReference>
<dbReference type="NCBIfam" id="TIGR03619">
    <property type="entry name" value="F420_Rv2161c"/>
    <property type="match status" value="1"/>
</dbReference>
<dbReference type="InterPro" id="IPR036661">
    <property type="entry name" value="Luciferase-like_sf"/>
</dbReference>
<keyword evidence="2" id="KW-0288">FMN</keyword>
<dbReference type="SUPFAM" id="SSF51679">
    <property type="entry name" value="Bacterial luciferase-like"/>
    <property type="match status" value="1"/>
</dbReference>
<dbReference type="Pfam" id="PF00296">
    <property type="entry name" value="Bac_luciferase"/>
    <property type="match status" value="1"/>
</dbReference>
<dbReference type="Proteomes" id="UP001602322">
    <property type="component" value="Unassembled WGS sequence"/>
</dbReference>
<dbReference type="InterPro" id="IPR019921">
    <property type="entry name" value="Lucif-like_OxRdtase_Rv2161c"/>
</dbReference>
<evidence type="ECO:0000313" key="7">
    <source>
        <dbReference type="Proteomes" id="UP001602322"/>
    </source>
</evidence>
<evidence type="ECO:0000313" key="6">
    <source>
        <dbReference type="EMBL" id="MFF5897642.1"/>
    </source>
</evidence>